<gene>
    <name evidence="2" type="ORF">PTRA_b0044</name>
</gene>
<accession>A0A0U2X3R9</accession>
<dbReference type="EMBL" id="CP011035">
    <property type="protein sequence ID" value="ALS34585.1"/>
    <property type="molecule type" value="Genomic_DNA"/>
</dbReference>
<dbReference type="InterPro" id="IPR018717">
    <property type="entry name" value="DUF2241"/>
</dbReference>
<evidence type="ECO:0000313" key="2">
    <source>
        <dbReference type="EMBL" id="ALS34585.1"/>
    </source>
</evidence>
<feature type="domain" description="DUF2241" evidence="1">
    <location>
        <begin position="3"/>
        <end position="35"/>
    </location>
</feature>
<sequence length="45" mass="5124">MAGTLAINELLKSMQPELKQGEYIFCCFTFKDDTHPNICNISMIN</sequence>
<evidence type="ECO:0000259" key="1">
    <source>
        <dbReference type="Pfam" id="PF10000"/>
    </source>
</evidence>
<organism evidence="2">
    <name type="scientific">Pseudoalteromonas translucida KMM 520</name>
    <dbReference type="NCBI Taxonomy" id="1315283"/>
    <lineage>
        <taxon>Bacteria</taxon>
        <taxon>Pseudomonadati</taxon>
        <taxon>Pseudomonadota</taxon>
        <taxon>Gammaproteobacteria</taxon>
        <taxon>Alteromonadales</taxon>
        <taxon>Pseudoalteromonadaceae</taxon>
        <taxon>Pseudoalteromonas</taxon>
    </lineage>
</organism>
<proteinExistence type="predicted"/>
<dbReference type="PATRIC" id="fig|1315283.4.peg.3175"/>
<evidence type="ECO:0000313" key="3">
    <source>
        <dbReference type="Proteomes" id="UP000065261"/>
    </source>
</evidence>
<dbReference type="Pfam" id="PF10000">
    <property type="entry name" value="ACT_3"/>
    <property type="match status" value="1"/>
</dbReference>
<protein>
    <recommendedName>
        <fullName evidence="1">DUF2241 domain-containing protein</fullName>
    </recommendedName>
</protein>
<reference evidence="2 3" key="1">
    <citation type="submission" date="2015-03" db="EMBL/GenBank/DDBJ databases">
        <authorList>
            <person name="Murphy D."/>
        </authorList>
    </citation>
    <scope>NUCLEOTIDE SEQUENCE [LARGE SCALE GENOMIC DNA]</scope>
    <source>
        <strain evidence="2 3">KMM 520</strain>
    </source>
</reference>
<dbReference type="AlphaFoldDB" id="A0A0U2X3R9"/>
<dbReference type="Proteomes" id="UP000065261">
    <property type="component" value="Chromosome II"/>
</dbReference>
<dbReference type="KEGG" id="ptn:PTRA_b0044"/>
<name>A0A0U2X3R9_9GAMM</name>
<dbReference type="RefSeq" id="WP_237113505.1">
    <property type="nucleotide sequence ID" value="NZ_CP011035.1"/>
</dbReference>